<reference evidence="1 2" key="1">
    <citation type="submission" date="2023-03" db="EMBL/GenBank/DDBJ databases">
        <title>Bacillus Genome Sequencing.</title>
        <authorList>
            <person name="Dunlap C."/>
        </authorList>
    </citation>
    <scope>NUCLEOTIDE SEQUENCE [LARGE SCALE GENOMIC DNA]</scope>
    <source>
        <strain evidence="1 2">B-41290</strain>
    </source>
</reference>
<name>A0AAW9N961_9BACI</name>
<keyword evidence="2" id="KW-1185">Reference proteome</keyword>
<accession>A0AAW9N961</accession>
<dbReference type="RefSeq" id="WP_367405967.1">
    <property type="nucleotide sequence ID" value="NZ_JARNBH010000002.1"/>
</dbReference>
<sequence>MKKFAILLPNKWLAKTPQPLAVRRLGRHPAERERISEINWHVFK</sequence>
<organism evidence="1 2">
    <name type="scientific">Peribacillus castrilensis</name>
    <dbReference type="NCBI Taxonomy" id="2897690"/>
    <lineage>
        <taxon>Bacteria</taxon>
        <taxon>Bacillati</taxon>
        <taxon>Bacillota</taxon>
        <taxon>Bacilli</taxon>
        <taxon>Bacillales</taxon>
        <taxon>Bacillaceae</taxon>
        <taxon>Peribacillus</taxon>
    </lineage>
</organism>
<evidence type="ECO:0000313" key="1">
    <source>
        <dbReference type="EMBL" id="MEC0271780.1"/>
    </source>
</evidence>
<evidence type="ECO:0000313" key="2">
    <source>
        <dbReference type="Proteomes" id="UP001307168"/>
    </source>
</evidence>
<proteinExistence type="predicted"/>
<dbReference type="AlphaFoldDB" id="A0AAW9N961"/>
<comment type="caution">
    <text evidence="1">The sequence shown here is derived from an EMBL/GenBank/DDBJ whole genome shotgun (WGS) entry which is preliminary data.</text>
</comment>
<protein>
    <submittedName>
        <fullName evidence="1">Uncharacterized protein</fullName>
    </submittedName>
</protein>
<dbReference type="EMBL" id="JARNBH010000002">
    <property type="protein sequence ID" value="MEC0271780.1"/>
    <property type="molecule type" value="Genomic_DNA"/>
</dbReference>
<gene>
    <name evidence="1" type="ORF">P4706_01615</name>
</gene>
<dbReference type="Proteomes" id="UP001307168">
    <property type="component" value="Unassembled WGS sequence"/>
</dbReference>